<evidence type="ECO:0000259" key="15">
    <source>
        <dbReference type="Pfam" id="PF00266"/>
    </source>
</evidence>
<dbReference type="GO" id="GO:0031071">
    <property type="term" value="F:cysteine desulfurase activity"/>
    <property type="evidence" value="ECO:0007669"/>
    <property type="project" value="UniProtKB-EC"/>
</dbReference>
<dbReference type="PROSITE" id="PS00595">
    <property type="entry name" value="AA_TRANSFER_CLASS_5"/>
    <property type="match status" value="1"/>
</dbReference>
<keyword evidence="9" id="KW-0663">Pyridoxal phosphate</keyword>
<evidence type="ECO:0000256" key="9">
    <source>
        <dbReference type="ARBA" id="ARBA00022898"/>
    </source>
</evidence>
<organism evidence="16 17">
    <name type="scientific">Gluconacetobacter azotocaptans</name>
    <dbReference type="NCBI Taxonomy" id="142834"/>
    <lineage>
        <taxon>Bacteria</taxon>
        <taxon>Pseudomonadati</taxon>
        <taxon>Pseudomonadota</taxon>
        <taxon>Alphaproteobacteria</taxon>
        <taxon>Acetobacterales</taxon>
        <taxon>Acetobacteraceae</taxon>
        <taxon>Gluconacetobacter</taxon>
    </lineage>
</organism>
<dbReference type="Gene3D" id="1.10.260.50">
    <property type="match status" value="1"/>
</dbReference>
<evidence type="ECO:0000256" key="5">
    <source>
        <dbReference type="ARBA" id="ARBA00013558"/>
    </source>
</evidence>
<evidence type="ECO:0000256" key="13">
    <source>
        <dbReference type="RuleBase" id="RU004504"/>
    </source>
</evidence>
<comment type="catalytic activity">
    <reaction evidence="12">
        <text>(sulfur carrier)-H + L-cysteine = (sulfur carrier)-SH + L-alanine</text>
        <dbReference type="Rhea" id="RHEA:43892"/>
        <dbReference type="Rhea" id="RHEA-COMP:14737"/>
        <dbReference type="Rhea" id="RHEA-COMP:14739"/>
        <dbReference type="ChEBI" id="CHEBI:29917"/>
        <dbReference type="ChEBI" id="CHEBI:35235"/>
        <dbReference type="ChEBI" id="CHEBI:57972"/>
        <dbReference type="ChEBI" id="CHEBI:64428"/>
        <dbReference type="EC" id="2.8.1.7"/>
    </reaction>
</comment>
<name>A0A7W4JPX1_9PROT</name>
<dbReference type="Gene3D" id="3.40.640.10">
    <property type="entry name" value="Type I PLP-dependent aspartate aminotransferase-like (Major domain)"/>
    <property type="match status" value="1"/>
</dbReference>
<keyword evidence="10" id="KW-0408">Iron</keyword>
<evidence type="ECO:0000256" key="14">
    <source>
        <dbReference type="SAM" id="MobiDB-lite"/>
    </source>
</evidence>
<dbReference type="InterPro" id="IPR015421">
    <property type="entry name" value="PyrdxlP-dep_Trfase_major"/>
</dbReference>
<evidence type="ECO:0000256" key="11">
    <source>
        <dbReference type="ARBA" id="ARBA00023014"/>
    </source>
</evidence>
<feature type="domain" description="Aminotransferase class V" evidence="15">
    <location>
        <begin position="6"/>
        <end position="370"/>
    </location>
</feature>
<dbReference type="Pfam" id="PF00266">
    <property type="entry name" value="Aminotran_5"/>
    <property type="match status" value="1"/>
</dbReference>
<keyword evidence="17" id="KW-1185">Reference proteome</keyword>
<sequence>MTAELYLDYQSTTPCDPAVVQAMLPWFTTEFGNPHSADHAMGRRAWDAVEAARAEGAALLGADAREVVFTSGATEANNIAIKGAVRHLAARGDARRRVVTVATEHKCVLEAVRDLAAEGFEPVVLPVGADGRLDPETLRAALAVPTLLVSIMAANNETGVLHDLAALAPIVRAAGALLHSDVAQAAGKIALDVRAMDFDLASVSAHKLYGPKGVGALYVRRRPRVRLAPLFSGGGQERGVRSGTLPTPLLVGFGEACRIARAGRVDEARRTAALRDGLLARLQAAMPGIVVNGSMAHRLPANLNLRLPDVRALDVIARAGGLCVSTGSACSSAELVPSYVLTAMGLDADAAARSLRLAVGRYTSAADMDRAAAILCRAVEDVRAAGRERAAQSTDDGSTQDDTARIAECRT</sequence>
<keyword evidence="8" id="KW-0479">Metal-binding</keyword>
<evidence type="ECO:0000256" key="12">
    <source>
        <dbReference type="ARBA" id="ARBA00050776"/>
    </source>
</evidence>
<evidence type="ECO:0000256" key="6">
    <source>
        <dbReference type="ARBA" id="ARBA00022679"/>
    </source>
</evidence>
<dbReference type="AlphaFoldDB" id="A0A7W4JPX1"/>
<dbReference type="RefSeq" id="WP_183117903.1">
    <property type="nucleotide sequence ID" value="NZ_JABEQF010000001.1"/>
</dbReference>
<dbReference type="Gene3D" id="3.90.1150.10">
    <property type="entry name" value="Aspartate Aminotransferase, domain 1"/>
    <property type="match status" value="1"/>
</dbReference>
<comment type="caution">
    <text evidence="16">The sequence shown here is derived from an EMBL/GenBank/DDBJ whole genome shotgun (WGS) entry which is preliminary data.</text>
</comment>
<accession>A0A7W4JPX1</accession>
<proteinExistence type="inferred from homology"/>
<dbReference type="FunFam" id="3.40.640.10:FF:000003">
    <property type="entry name" value="Cysteine desulfurase IscS"/>
    <property type="match status" value="1"/>
</dbReference>
<evidence type="ECO:0000256" key="7">
    <source>
        <dbReference type="ARBA" id="ARBA00022714"/>
    </source>
</evidence>
<evidence type="ECO:0000313" key="16">
    <source>
        <dbReference type="EMBL" id="MBB2188749.1"/>
    </source>
</evidence>
<keyword evidence="6 16" id="KW-0808">Transferase</keyword>
<dbReference type="PANTHER" id="PTHR11601">
    <property type="entry name" value="CYSTEINE DESULFURYLASE FAMILY MEMBER"/>
    <property type="match status" value="1"/>
</dbReference>
<feature type="region of interest" description="Disordered" evidence="14">
    <location>
        <begin position="387"/>
        <end position="411"/>
    </location>
</feature>
<evidence type="ECO:0000256" key="1">
    <source>
        <dbReference type="ARBA" id="ARBA00001933"/>
    </source>
</evidence>
<dbReference type="EMBL" id="JABEQF010000001">
    <property type="protein sequence ID" value="MBB2188749.1"/>
    <property type="molecule type" value="Genomic_DNA"/>
</dbReference>
<evidence type="ECO:0000256" key="2">
    <source>
        <dbReference type="ARBA" id="ARBA00003120"/>
    </source>
</evidence>
<dbReference type="EC" id="2.8.1.7" evidence="4"/>
<evidence type="ECO:0000256" key="10">
    <source>
        <dbReference type="ARBA" id="ARBA00023004"/>
    </source>
</evidence>
<dbReference type="GO" id="GO:0046872">
    <property type="term" value="F:metal ion binding"/>
    <property type="evidence" value="ECO:0007669"/>
    <property type="project" value="UniProtKB-KW"/>
</dbReference>
<comment type="function">
    <text evidence="2">Catalyzes the removal of elemental sulfur atoms from cysteine to produce alanine. Seems to participate in the biosynthesis of the nitrogenase metalloclusters by providing the inorganic sulfur required for the Fe-S core formation.</text>
</comment>
<feature type="compositionally biased region" description="Basic and acidic residues" evidence="14">
    <location>
        <begin position="402"/>
        <end position="411"/>
    </location>
</feature>
<dbReference type="InterPro" id="IPR015424">
    <property type="entry name" value="PyrdxlP-dep_Trfase"/>
</dbReference>
<dbReference type="SUPFAM" id="SSF53383">
    <property type="entry name" value="PLP-dependent transferases"/>
    <property type="match status" value="1"/>
</dbReference>
<evidence type="ECO:0000256" key="8">
    <source>
        <dbReference type="ARBA" id="ARBA00022723"/>
    </source>
</evidence>
<evidence type="ECO:0000256" key="3">
    <source>
        <dbReference type="ARBA" id="ARBA00006490"/>
    </source>
</evidence>
<comment type="cofactor">
    <cofactor evidence="1 13">
        <name>pyridoxal 5'-phosphate</name>
        <dbReference type="ChEBI" id="CHEBI:597326"/>
    </cofactor>
</comment>
<keyword evidence="11" id="KW-0411">Iron-sulfur</keyword>
<evidence type="ECO:0000256" key="4">
    <source>
        <dbReference type="ARBA" id="ARBA00012239"/>
    </source>
</evidence>
<evidence type="ECO:0000313" key="17">
    <source>
        <dbReference type="Proteomes" id="UP000555756"/>
    </source>
</evidence>
<reference evidence="16 17" key="1">
    <citation type="submission" date="2020-04" db="EMBL/GenBank/DDBJ databases">
        <title>Description of novel Gluconacetobacter.</title>
        <authorList>
            <person name="Sombolestani A."/>
        </authorList>
    </citation>
    <scope>NUCLEOTIDE SEQUENCE [LARGE SCALE GENOMIC DNA]</scope>
    <source>
        <strain evidence="16 17">LMG 21311</strain>
    </source>
</reference>
<keyword evidence="16" id="KW-0032">Aminotransferase</keyword>
<gene>
    <name evidence="16" type="ORF">HLH34_02060</name>
</gene>
<dbReference type="Proteomes" id="UP000555756">
    <property type="component" value="Unassembled WGS sequence"/>
</dbReference>
<dbReference type="PANTHER" id="PTHR11601:SF34">
    <property type="entry name" value="CYSTEINE DESULFURASE"/>
    <property type="match status" value="1"/>
</dbReference>
<dbReference type="GO" id="GO:0008483">
    <property type="term" value="F:transaminase activity"/>
    <property type="evidence" value="ECO:0007669"/>
    <property type="project" value="UniProtKB-KW"/>
</dbReference>
<dbReference type="InterPro" id="IPR000192">
    <property type="entry name" value="Aminotrans_V_dom"/>
</dbReference>
<protein>
    <recommendedName>
        <fullName evidence="5">Cysteine desulfurase</fullName>
        <ecNumber evidence="4">2.8.1.7</ecNumber>
    </recommendedName>
</protein>
<comment type="similarity">
    <text evidence="3">Belongs to the class-V pyridoxal-phosphate-dependent aminotransferase family. NifS/IscS subfamily.</text>
</comment>
<keyword evidence="7" id="KW-0001">2Fe-2S</keyword>
<dbReference type="InterPro" id="IPR020578">
    <property type="entry name" value="Aminotrans_V_PyrdxlP_BS"/>
</dbReference>
<dbReference type="GO" id="GO:0051537">
    <property type="term" value="F:2 iron, 2 sulfur cluster binding"/>
    <property type="evidence" value="ECO:0007669"/>
    <property type="project" value="UniProtKB-KW"/>
</dbReference>
<dbReference type="PIRSF" id="PIRSF005572">
    <property type="entry name" value="NifS"/>
    <property type="match status" value="1"/>
</dbReference>
<dbReference type="InterPro" id="IPR015422">
    <property type="entry name" value="PyrdxlP-dep_Trfase_small"/>
</dbReference>
<feature type="compositionally biased region" description="Low complexity" evidence="14">
    <location>
        <begin position="392"/>
        <end position="401"/>
    </location>
</feature>
<dbReference type="InterPro" id="IPR016454">
    <property type="entry name" value="Cysteine_dSase"/>
</dbReference>